<keyword evidence="2" id="KW-1185">Reference proteome</keyword>
<protein>
    <submittedName>
        <fullName evidence="1">Uncharacterized protein</fullName>
    </submittedName>
</protein>
<dbReference type="Proteomes" id="UP000053237">
    <property type="component" value="Unassembled WGS sequence"/>
</dbReference>
<organism evidence="1 2">
    <name type="scientific">Albugo candida</name>
    <dbReference type="NCBI Taxonomy" id="65357"/>
    <lineage>
        <taxon>Eukaryota</taxon>
        <taxon>Sar</taxon>
        <taxon>Stramenopiles</taxon>
        <taxon>Oomycota</taxon>
        <taxon>Peronosporomycetes</taxon>
        <taxon>Albuginales</taxon>
        <taxon>Albuginaceae</taxon>
        <taxon>Albugo</taxon>
    </lineage>
</organism>
<evidence type="ECO:0000313" key="1">
    <source>
        <dbReference type="EMBL" id="CCI43900.1"/>
    </source>
</evidence>
<proteinExistence type="predicted"/>
<name>A0A024GBM3_9STRA</name>
<dbReference type="AlphaFoldDB" id="A0A024GBM3"/>
<gene>
    <name evidence="1" type="ORF">BN9_046840</name>
</gene>
<sequence length="108" mass="12506">MGEQLECTCTQHALMLHSSRASFERLTFESLTSVIRIYRISRYCSPISLSQRYKTCLRSVTSGQTSSHSWSFMFFESIHFVMLEIKLVASYSILNGSRCYLDSICFTY</sequence>
<dbReference type="EMBL" id="CAIX01000057">
    <property type="protein sequence ID" value="CCI43900.1"/>
    <property type="molecule type" value="Genomic_DNA"/>
</dbReference>
<comment type="caution">
    <text evidence="1">The sequence shown here is derived from an EMBL/GenBank/DDBJ whole genome shotgun (WGS) entry which is preliminary data.</text>
</comment>
<evidence type="ECO:0000313" key="2">
    <source>
        <dbReference type="Proteomes" id="UP000053237"/>
    </source>
</evidence>
<reference evidence="1 2" key="1">
    <citation type="submission" date="2012-05" db="EMBL/GenBank/DDBJ databases">
        <title>Recombination and specialization in a pathogen metapopulation.</title>
        <authorList>
            <person name="Gardiner A."/>
            <person name="Kemen E."/>
            <person name="Schultz-Larsen T."/>
            <person name="MacLean D."/>
            <person name="Van Oosterhout C."/>
            <person name="Jones J.D.G."/>
        </authorList>
    </citation>
    <scope>NUCLEOTIDE SEQUENCE [LARGE SCALE GENOMIC DNA]</scope>
    <source>
        <strain evidence="1 2">Ac Nc2</strain>
    </source>
</reference>
<accession>A0A024GBM3</accession>
<dbReference type="InParanoid" id="A0A024GBM3"/>